<evidence type="ECO:0000256" key="4">
    <source>
        <dbReference type="ARBA" id="ARBA00022840"/>
    </source>
</evidence>
<dbReference type="KEGG" id="knv:Pan216_21550"/>
<dbReference type="OrthoDB" id="6111975at2"/>
<dbReference type="PROSITE" id="PS50011">
    <property type="entry name" value="PROTEIN_KINASE_DOM"/>
    <property type="match status" value="1"/>
</dbReference>
<keyword evidence="1 7" id="KW-0808">Transferase</keyword>
<gene>
    <name evidence="7" type="primary">pknD_12</name>
    <name evidence="7" type="ORF">Pan216_21550</name>
</gene>
<dbReference type="EMBL" id="CP036279">
    <property type="protein sequence ID" value="QDU61300.1"/>
    <property type="molecule type" value="Genomic_DNA"/>
</dbReference>
<dbReference type="PANTHER" id="PTHR43289">
    <property type="entry name" value="MITOGEN-ACTIVATED PROTEIN KINASE KINASE KINASE 20-RELATED"/>
    <property type="match status" value="1"/>
</dbReference>
<keyword evidence="8" id="KW-1185">Reference proteome</keyword>
<feature type="transmembrane region" description="Helical" evidence="5">
    <location>
        <begin position="748"/>
        <end position="771"/>
    </location>
</feature>
<dbReference type="EC" id="2.7.11.1" evidence="7"/>
<dbReference type="CDD" id="cd14014">
    <property type="entry name" value="STKc_PknB_like"/>
    <property type="match status" value="1"/>
</dbReference>
<protein>
    <submittedName>
        <fullName evidence="7">Serine/threonine-protein kinase PknD</fullName>
        <ecNumber evidence="7">2.7.11.1</ecNumber>
    </submittedName>
</protein>
<dbReference type="InterPro" id="IPR000719">
    <property type="entry name" value="Prot_kinase_dom"/>
</dbReference>
<keyword evidence="5" id="KW-1133">Transmembrane helix</keyword>
<dbReference type="PANTHER" id="PTHR43289:SF6">
    <property type="entry name" value="SERINE_THREONINE-PROTEIN KINASE NEKL-3"/>
    <property type="match status" value="1"/>
</dbReference>
<dbReference type="RefSeq" id="WP_145257908.1">
    <property type="nucleotide sequence ID" value="NZ_CP036279.1"/>
</dbReference>
<dbReference type="Pfam" id="PF00069">
    <property type="entry name" value="Pkinase"/>
    <property type="match status" value="1"/>
</dbReference>
<sequence>MINRQDLFLLLVLLQDESVSTERLGAACAELGQSDELDFVRQLRRHGIVSPENLQRSLEEVRSQLEGFGWKESEAFDHLLQRTAPHRIRDFWAHWCETKPAAASGDTDLRYRFDERRGEGGIGTVWEVFDEGMERTVALKELKQSAAQRPSLHRRFLREGRITAGLQHPHIVPIYDFQARGVAGKLPYYTMPLLNGGTLLDRIRAHHATKNEPNSSGLRLRELLLSFVDVCEAIGYANAQGVIHRDVKPANVAIGLFGEVILIDWGLAKRVHDAASDTAVADETLGDEIKFSETTQVGHVVGTPAYMAPEQAAGDIGHVGVKTDIYGLGSTLFMILTGKAPHQKHVGEDVRAAFKRLASEPTPLARSVNPKVAPVLEAVCAKAMAFAAEDRYDSAMELAADINRVLAGEEVDCYHRPFARRVVAMMRRNPIRAQAVASLVLVVGVLCAVLMAYSWSESRQLNLVERGGLTKVVEEMKLLVDSQMQAMKADASLLASFPAVGNFIEARQRGKKMAEASASEQMISDIRALLKWHPEYLSVNIIDAKDQRIVRGVQRDTPGGSTLVDISEPIPLVTWWKPFLAYCLKLPQGDTTYSGVMARQAVTDEQGKLHPIQLLGAAVREPETDELIGAVVVEVDFEQILLAPGSELAKSATILVTDDQGHLLNWHGQPPRSRLPLRPGEPVEFVDPPLEGFFDKKVDNELLIAAQGEQPGLIEIRRLQIEGKPPGGQLDMIVLHSLQTFVEDAVRYHYWVIGVAASLFVIALVTTWVMVRFMLKDENGPLAS</sequence>
<dbReference type="Proteomes" id="UP000317093">
    <property type="component" value="Chromosome"/>
</dbReference>
<evidence type="ECO:0000313" key="8">
    <source>
        <dbReference type="Proteomes" id="UP000317093"/>
    </source>
</evidence>
<feature type="domain" description="Protein kinase" evidence="6">
    <location>
        <begin position="111"/>
        <end position="406"/>
    </location>
</feature>
<dbReference type="Gene3D" id="3.30.200.20">
    <property type="entry name" value="Phosphorylase Kinase, domain 1"/>
    <property type="match status" value="1"/>
</dbReference>
<dbReference type="GO" id="GO:0004674">
    <property type="term" value="F:protein serine/threonine kinase activity"/>
    <property type="evidence" value="ECO:0007669"/>
    <property type="project" value="UniProtKB-EC"/>
</dbReference>
<proteinExistence type="predicted"/>
<feature type="transmembrane region" description="Helical" evidence="5">
    <location>
        <begin position="435"/>
        <end position="456"/>
    </location>
</feature>
<evidence type="ECO:0000256" key="1">
    <source>
        <dbReference type="ARBA" id="ARBA00022679"/>
    </source>
</evidence>
<dbReference type="Gene3D" id="1.10.510.10">
    <property type="entry name" value="Transferase(Phosphotransferase) domain 1"/>
    <property type="match status" value="1"/>
</dbReference>
<keyword evidence="4" id="KW-0067">ATP-binding</keyword>
<accession>A0A518B2T5</accession>
<name>A0A518B2T5_9BACT</name>
<dbReference type="InterPro" id="IPR011009">
    <property type="entry name" value="Kinase-like_dom_sf"/>
</dbReference>
<keyword evidence="5" id="KW-0812">Transmembrane</keyword>
<keyword evidence="3 7" id="KW-0418">Kinase</keyword>
<dbReference type="GO" id="GO:0005524">
    <property type="term" value="F:ATP binding"/>
    <property type="evidence" value="ECO:0007669"/>
    <property type="project" value="UniProtKB-KW"/>
</dbReference>
<evidence type="ECO:0000313" key="7">
    <source>
        <dbReference type="EMBL" id="QDU61300.1"/>
    </source>
</evidence>
<dbReference type="AlphaFoldDB" id="A0A518B2T5"/>
<evidence type="ECO:0000259" key="6">
    <source>
        <dbReference type="PROSITE" id="PS50011"/>
    </source>
</evidence>
<reference evidence="7 8" key="1">
    <citation type="submission" date="2019-02" db="EMBL/GenBank/DDBJ databases">
        <title>Deep-cultivation of Planctomycetes and their phenomic and genomic characterization uncovers novel biology.</title>
        <authorList>
            <person name="Wiegand S."/>
            <person name="Jogler M."/>
            <person name="Boedeker C."/>
            <person name="Pinto D."/>
            <person name="Vollmers J."/>
            <person name="Rivas-Marin E."/>
            <person name="Kohn T."/>
            <person name="Peeters S.H."/>
            <person name="Heuer A."/>
            <person name="Rast P."/>
            <person name="Oberbeckmann S."/>
            <person name="Bunk B."/>
            <person name="Jeske O."/>
            <person name="Meyerdierks A."/>
            <person name="Storesund J.E."/>
            <person name="Kallscheuer N."/>
            <person name="Luecker S."/>
            <person name="Lage O.M."/>
            <person name="Pohl T."/>
            <person name="Merkel B.J."/>
            <person name="Hornburger P."/>
            <person name="Mueller R.-W."/>
            <person name="Bruemmer F."/>
            <person name="Labrenz M."/>
            <person name="Spormann A.M."/>
            <person name="Op den Camp H."/>
            <person name="Overmann J."/>
            <person name="Amann R."/>
            <person name="Jetten M.S.M."/>
            <person name="Mascher T."/>
            <person name="Medema M.H."/>
            <person name="Devos D.P."/>
            <person name="Kaster A.-K."/>
            <person name="Ovreas L."/>
            <person name="Rohde M."/>
            <person name="Galperin M.Y."/>
            <person name="Jogler C."/>
        </authorList>
    </citation>
    <scope>NUCLEOTIDE SEQUENCE [LARGE SCALE GENOMIC DNA]</scope>
    <source>
        <strain evidence="7 8">Pan216</strain>
    </source>
</reference>
<dbReference type="SUPFAM" id="SSF56112">
    <property type="entry name" value="Protein kinase-like (PK-like)"/>
    <property type="match status" value="1"/>
</dbReference>
<evidence type="ECO:0000256" key="3">
    <source>
        <dbReference type="ARBA" id="ARBA00022777"/>
    </source>
</evidence>
<dbReference type="SMART" id="SM00220">
    <property type="entry name" value="S_TKc"/>
    <property type="match status" value="1"/>
</dbReference>
<evidence type="ECO:0000256" key="2">
    <source>
        <dbReference type="ARBA" id="ARBA00022741"/>
    </source>
</evidence>
<keyword evidence="5" id="KW-0472">Membrane</keyword>
<evidence type="ECO:0000256" key="5">
    <source>
        <dbReference type="SAM" id="Phobius"/>
    </source>
</evidence>
<keyword evidence="2" id="KW-0547">Nucleotide-binding</keyword>
<organism evidence="7 8">
    <name type="scientific">Kolteria novifilia</name>
    <dbReference type="NCBI Taxonomy" id="2527975"/>
    <lineage>
        <taxon>Bacteria</taxon>
        <taxon>Pseudomonadati</taxon>
        <taxon>Planctomycetota</taxon>
        <taxon>Planctomycetia</taxon>
        <taxon>Kolteriales</taxon>
        <taxon>Kolteriaceae</taxon>
        <taxon>Kolteria</taxon>
    </lineage>
</organism>